<evidence type="ECO:0000256" key="1">
    <source>
        <dbReference type="SAM" id="Phobius"/>
    </source>
</evidence>
<keyword evidence="1" id="KW-1133">Transmembrane helix</keyword>
<feature type="transmembrane region" description="Helical" evidence="1">
    <location>
        <begin position="95"/>
        <end position="120"/>
    </location>
</feature>
<sequence>MPKSMMQTFIQKFRELPFKTHLLIAFGLSLLVVVLIVLIKSFLPPEVPLFYGRPVGETQLTKTLGLTIAPGISIMILILNSFLSILTTNMFVKKILITSALVASLLTAITVVRIIFLVGFF</sequence>
<comment type="caution">
    <text evidence="2">The sequence shown here is derived from an EMBL/GenBank/DDBJ whole genome shotgun (WGS) entry which is preliminary data.</text>
</comment>
<keyword evidence="1" id="KW-0812">Transmembrane</keyword>
<name>A0A0G0XJY8_9BACT</name>
<evidence type="ECO:0008006" key="4">
    <source>
        <dbReference type="Google" id="ProtNLM"/>
    </source>
</evidence>
<organism evidence="2 3">
    <name type="scientific">Candidatus Woesebacteria bacterium GW2011_GWB1_41_10</name>
    <dbReference type="NCBI Taxonomy" id="1618577"/>
    <lineage>
        <taxon>Bacteria</taxon>
        <taxon>Candidatus Woeseibacteriota</taxon>
    </lineage>
</organism>
<accession>A0A0G0XJY8</accession>
<evidence type="ECO:0000313" key="2">
    <source>
        <dbReference type="EMBL" id="KKR87997.1"/>
    </source>
</evidence>
<feature type="transmembrane region" description="Helical" evidence="1">
    <location>
        <begin position="63"/>
        <end position="83"/>
    </location>
</feature>
<protein>
    <recommendedName>
        <fullName evidence="4">DUF1648 domain-containing protein</fullName>
    </recommendedName>
</protein>
<proteinExistence type="predicted"/>
<dbReference type="AlphaFoldDB" id="A0A0G0XJY8"/>
<gene>
    <name evidence="2" type="ORF">UU32_C0002G0022</name>
</gene>
<reference evidence="2 3" key="1">
    <citation type="journal article" date="2015" name="Nature">
        <title>rRNA introns, odd ribosomes, and small enigmatic genomes across a large radiation of phyla.</title>
        <authorList>
            <person name="Brown C.T."/>
            <person name="Hug L.A."/>
            <person name="Thomas B.C."/>
            <person name="Sharon I."/>
            <person name="Castelle C.J."/>
            <person name="Singh A."/>
            <person name="Wilkins M.J."/>
            <person name="Williams K.H."/>
            <person name="Banfield J.F."/>
        </authorList>
    </citation>
    <scope>NUCLEOTIDE SEQUENCE [LARGE SCALE GENOMIC DNA]</scope>
</reference>
<feature type="transmembrane region" description="Helical" evidence="1">
    <location>
        <begin position="21"/>
        <end position="43"/>
    </location>
</feature>
<evidence type="ECO:0000313" key="3">
    <source>
        <dbReference type="Proteomes" id="UP000033858"/>
    </source>
</evidence>
<dbReference type="Proteomes" id="UP000033858">
    <property type="component" value="Unassembled WGS sequence"/>
</dbReference>
<keyword evidence="1" id="KW-0472">Membrane</keyword>
<dbReference type="EMBL" id="LCAE01000002">
    <property type="protein sequence ID" value="KKR87997.1"/>
    <property type="molecule type" value="Genomic_DNA"/>
</dbReference>